<dbReference type="SUPFAM" id="SSF46894">
    <property type="entry name" value="C-terminal effector domain of the bipartite response regulators"/>
    <property type="match status" value="1"/>
</dbReference>
<accession>L0K652</accession>
<dbReference type="SMART" id="SM00028">
    <property type="entry name" value="TPR"/>
    <property type="match status" value="3"/>
</dbReference>
<dbReference type="Gene3D" id="3.40.50.300">
    <property type="entry name" value="P-loop containing nucleotide triphosphate hydrolases"/>
    <property type="match status" value="1"/>
</dbReference>
<dbReference type="eggNOG" id="COG2909">
    <property type="taxonomic scope" value="Bacteria"/>
</dbReference>
<dbReference type="Pfam" id="PF03704">
    <property type="entry name" value="BTAD"/>
    <property type="match status" value="1"/>
</dbReference>
<gene>
    <name evidence="2" type="ordered locus">Halha_0775</name>
</gene>
<dbReference type="HOGENOM" id="CLU_006325_0_0_9"/>
<keyword evidence="3" id="KW-1185">Reference proteome</keyword>
<dbReference type="KEGG" id="hhl:Halha_0775"/>
<dbReference type="InterPro" id="IPR011990">
    <property type="entry name" value="TPR-like_helical_dom_sf"/>
</dbReference>
<dbReference type="Pfam" id="PF25873">
    <property type="entry name" value="WHD_MalT"/>
    <property type="match status" value="1"/>
</dbReference>
<dbReference type="Gene3D" id="1.25.40.10">
    <property type="entry name" value="Tetratricopeptide repeat domain"/>
    <property type="match status" value="2"/>
</dbReference>
<dbReference type="EMBL" id="CP003359">
    <property type="protein sequence ID" value="AGB40747.1"/>
    <property type="molecule type" value="Genomic_DNA"/>
</dbReference>
<dbReference type="Gene3D" id="1.10.10.10">
    <property type="entry name" value="Winged helix-like DNA-binding domain superfamily/Winged helix DNA-binding domain"/>
    <property type="match status" value="1"/>
</dbReference>
<organism evidence="2 3">
    <name type="scientific">Halobacteroides halobius (strain ATCC 35273 / DSM 5150 / MD-1)</name>
    <dbReference type="NCBI Taxonomy" id="748449"/>
    <lineage>
        <taxon>Bacteria</taxon>
        <taxon>Bacillati</taxon>
        <taxon>Bacillota</taxon>
        <taxon>Clostridia</taxon>
        <taxon>Halanaerobiales</taxon>
        <taxon>Halobacteroidaceae</taxon>
        <taxon>Halobacteroides</taxon>
    </lineage>
</organism>
<dbReference type="InterPro" id="IPR005158">
    <property type="entry name" value="BTAD"/>
</dbReference>
<dbReference type="SMART" id="SM01043">
    <property type="entry name" value="BTAD"/>
    <property type="match status" value="1"/>
</dbReference>
<dbReference type="AlphaFoldDB" id="L0K652"/>
<sequence>MKDKMYTPPRVYSNSLQKQSLVQKYKQIKDISLTIIQAQLGSGKSNSIANFLNENYKDSFYWCNIQDKLVSQQKFWLEFMGAYKDDIEFDDSLEIKELINLAINSLIEKFNRDIFLVIDDFDLIKENNDLLASFYYFVANLPENLHLIIISRTKVNLPRLSYLKLQNKLLIVDDKDFIFQPEEIKDFFNCEYNLIISLVEAKKVFTVSEGWLLALDIIGASLQAGNDLDEVIANKNQEFTGVFDYLRYDLLDKIVKEELVSKEFLLKTSVLKKLKVKVCNQLLNINNSQEILDYLAKRIGFVYKIDDKSYRYHRLFAELLKDQAAKVYDLDLLYPQVEKIYKQNNLWEEAIYYNLNNNREEAVVKLIIKQYKKLIEQGKVDLLKQTLDTLSDEVYRAYPRLFICQGDIYCYLEKFFLALESYLNAKRYLQVDSKDLVNVLIKIAKLYLFLNSPEGLKYLKQVKELKLSSSQKRKVKKLNIIAEFMQGNIAETKWLLRELEESNLYYELKAIIAFSTGEFKQSKKFIKQITVTENRLFDYWIIYTPFLPIYINLFMGQIYKSQEYVWSNFSVSNSELKEIAEYYLLGIQSFLGVNKSSYQDEYTKLIEVVSDFGFNWYRIHLLTYIVVWEAFYGNPKQGIKYGEKGLDYIKKVKSEFYRGNLLIGLGINYYKLDQLEKAYQYLEEAKSIFSKCNNQVYLFYILLWLSKISYKIKAENQFITDMDELLTLAQKESYGHLLLRPEGILGSKDYGKLIPLLLEAREKEIKIDYSDKILKQMNFKDIKRHPGYSLRISALGCLEIYRGQEKISSDEWKRKKAKDLFELLLVKQGQLIPRDRICYLLWPNKDKEAAERNFSVTLSFLNKVLEPSRRRRETPFFIIKKGNSYGLNQQAAYFYDVNYFEEIINQGKETNKMVVKINYYHQALDLYQGGFLKNSLDKDWIQQENNRLELLFLEIAEELLKYYYQQQDYETSLEVIDKILKQNKCYEQAYLYKMKIYFQLGRREYAIKTYYNCKKTLKEELNLAPSNNIEQYYSLLVS</sequence>
<reference evidence="3" key="1">
    <citation type="submission" date="2012-02" db="EMBL/GenBank/DDBJ databases">
        <title>The complete genome of Halobacteroides halobius DSM 5150.</title>
        <authorList>
            <person name="Lucas S."/>
            <person name="Copeland A."/>
            <person name="Lapidus A."/>
            <person name="Glavina del Rio T."/>
            <person name="Dalin E."/>
            <person name="Tice H."/>
            <person name="Bruce D."/>
            <person name="Goodwin L."/>
            <person name="Pitluck S."/>
            <person name="Peters L."/>
            <person name="Mikhailova N."/>
            <person name="Gu W."/>
            <person name="Kyrpides N."/>
            <person name="Mavromatis K."/>
            <person name="Ivanova N."/>
            <person name="Brettin T."/>
            <person name="Detter J.C."/>
            <person name="Han C."/>
            <person name="Larimer F."/>
            <person name="Land M."/>
            <person name="Hauser L."/>
            <person name="Markowitz V."/>
            <person name="Cheng J.-F."/>
            <person name="Hugenholtz P."/>
            <person name="Woyke T."/>
            <person name="Wu D."/>
            <person name="Tindall B."/>
            <person name="Pomrenke H."/>
            <person name="Brambilla E."/>
            <person name="Klenk H.-P."/>
            <person name="Eisen J.A."/>
        </authorList>
    </citation>
    <scope>NUCLEOTIDE SEQUENCE [LARGE SCALE GENOMIC DNA]</scope>
    <source>
        <strain evidence="3">ATCC 35273 / DSM 5150 / MD-1</strain>
    </source>
</reference>
<protein>
    <submittedName>
        <fullName evidence="2">ATP-dependent transcriptional regulator</fullName>
    </submittedName>
</protein>
<dbReference type="InterPro" id="IPR059106">
    <property type="entry name" value="WHD_MalT"/>
</dbReference>
<dbReference type="Proteomes" id="UP000010880">
    <property type="component" value="Chromosome"/>
</dbReference>
<dbReference type="GO" id="GO:0003677">
    <property type="term" value="F:DNA binding"/>
    <property type="evidence" value="ECO:0007669"/>
    <property type="project" value="InterPro"/>
</dbReference>
<dbReference type="InterPro" id="IPR036388">
    <property type="entry name" value="WH-like_DNA-bd_sf"/>
</dbReference>
<dbReference type="PANTHER" id="PTHR35807:SF2">
    <property type="entry name" value="TRANSCRIPTIONAL ACTIVATOR DOMAIN"/>
    <property type="match status" value="1"/>
</dbReference>
<dbReference type="InterPro" id="IPR027417">
    <property type="entry name" value="P-loop_NTPase"/>
</dbReference>
<dbReference type="RefSeq" id="WP_015326472.1">
    <property type="nucleotide sequence ID" value="NC_019978.1"/>
</dbReference>
<dbReference type="SUPFAM" id="SSF48452">
    <property type="entry name" value="TPR-like"/>
    <property type="match status" value="1"/>
</dbReference>
<dbReference type="PANTHER" id="PTHR35807">
    <property type="entry name" value="TRANSCRIPTIONAL REGULATOR REDD-RELATED"/>
    <property type="match status" value="1"/>
</dbReference>
<dbReference type="InterPro" id="IPR019734">
    <property type="entry name" value="TPR_rpt"/>
</dbReference>
<dbReference type="GO" id="GO:0006355">
    <property type="term" value="P:regulation of DNA-templated transcription"/>
    <property type="evidence" value="ECO:0007669"/>
    <property type="project" value="InterPro"/>
</dbReference>
<dbReference type="OrthoDB" id="9789465at2"/>
<dbReference type="eggNOG" id="COG3629">
    <property type="taxonomic scope" value="Bacteria"/>
</dbReference>
<dbReference type="STRING" id="748449.Halha_0775"/>
<evidence type="ECO:0000313" key="2">
    <source>
        <dbReference type="EMBL" id="AGB40747.1"/>
    </source>
</evidence>
<feature type="domain" description="Bacterial transcriptional activator" evidence="1">
    <location>
        <begin position="895"/>
        <end position="1036"/>
    </location>
</feature>
<dbReference type="InterPro" id="IPR051677">
    <property type="entry name" value="AfsR-DnrI-RedD_regulator"/>
</dbReference>
<proteinExistence type="predicted"/>
<name>L0K652_HALHC</name>
<evidence type="ECO:0000259" key="1">
    <source>
        <dbReference type="SMART" id="SM01043"/>
    </source>
</evidence>
<dbReference type="InterPro" id="IPR016032">
    <property type="entry name" value="Sig_transdc_resp-reg_C-effctor"/>
</dbReference>
<evidence type="ECO:0000313" key="3">
    <source>
        <dbReference type="Proteomes" id="UP000010880"/>
    </source>
</evidence>